<proteinExistence type="predicted"/>
<dbReference type="PANTHER" id="PTHR45756">
    <property type="entry name" value="PALMITOYLTRANSFERASE"/>
    <property type="match status" value="1"/>
</dbReference>
<dbReference type="AlphaFoldDB" id="A0A6B2L067"/>
<dbReference type="PROSITE" id="PS00108">
    <property type="entry name" value="PROTEIN_KINASE_ST"/>
    <property type="match status" value="1"/>
</dbReference>
<dbReference type="GO" id="GO:0005524">
    <property type="term" value="F:ATP binding"/>
    <property type="evidence" value="ECO:0007669"/>
    <property type="project" value="UniProtKB-UniRule"/>
</dbReference>
<keyword evidence="3 4" id="KW-0067">ATP-binding</keyword>
<keyword evidence="2 4" id="KW-0547">Nucleotide-binding</keyword>
<evidence type="ECO:0000256" key="4">
    <source>
        <dbReference type="PROSITE-ProRule" id="PRU10141"/>
    </source>
</evidence>
<dbReference type="InterPro" id="IPR001245">
    <property type="entry name" value="Ser-Thr/Tyr_kinase_cat_dom"/>
</dbReference>
<dbReference type="PROSITE" id="PS00107">
    <property type="entry name" value="PROTEIN_KINASE_ATP"/>
    <property type="match status" value="1"/>
</dbReference>
<dbReference type="EMBL" id="GIBP01001424">
    <property type="protein sequence ID" value="NDV30393.1"/>
    <property type="molecule type" value="Transcribed_RNA"/>
</dbReference>
<evidence type="ECO:0000259" key="7">
    <source>
        <dbReference type="PROSITE" id="PS50011"/>
    </source>
</evidence>
<dbReference type="PROSITE" id="PS50011">
    <property type="entry name" value="PROTEIN_KINASE_DOM"/>
    <property type="match status" value="1"/>
</dbReference>
<protein>
    <recommendedName>
        <fullName evidence="7">Protein kinase domain-containing protein</fullName>
    </recommendedName>
</protein>
<feature type="region of interest" description="Disordered" evidence="5">
    <location>
        <begin position="481"/>
        <end position="536"/>
    </location>
</feature>
<sequence>MERPESTIGRYFSPEQMSKQTHIFRSFRFSFVPIGLFARFITVVLQIMSPSVLALWRQGFIFEVNEDTKTVKVLVENNFFDLGVEGFNNSTTSNGEGTYQIRLELISTDKAYCCDCFCRILDIMLTVAADWKKQNCTMFWESSMEPLSYPIGIDNLQRMYENNVVVVEMPGDFALDTAIPEFVIPSYKGNRYLQKEVTISGEVLGSGAFARVNVGTVGGKKVAVKEMFMCEDPALIRCRFLYEVMMQSRLSHPNIVAIEGICVSPFSILFEVCQAGDLLKLVENLERPISWSLRRKILVDIARGIEYLHELPVPIMHRDLKGLNILVFSCDEKDPVCAKVTDFGTAIKYTRPISTRVVDNPTWLAPEILEGKEYDLSIDVYAFGLISIETFTREQAFLGRWSETEERILSGERPHIPPECPDFFSTLLQNCWDQNPTSRPPWKSILSTLSKFEEMDPESYSALEAKNLEFYNKKLRRATLAQGKQDDRKLPTPTPSQPDYKAIVNISEDSSTDSTDNDLRESSKLSLSNGSVGVEQEEDFAKKADYESFIKKRMSKLGQSNRNIILGARKSSVAPTIREKEGEENLF</sequence>
<dbReference type="PANTHER" id="PTHR45756:SF1">
    <property type="entry name" value="PROTEIN KINASE DOMAIN CONTAINING PROTEIN"/>
    <property type="match status" value="1"/>
</dbReference>
<name>A0A6B2L067_9EUKA</name>
<evidence type="ECO:0000256" key="5">
    <source>
        <dbReference type="SAM" id="MobiDB-lite"/>
    </source>
</evidence>
<dbReference type="InterPro" id="IPR017441">
    <property type="entry name" value="Protein_kinase_ATP_BS"/>
</dbReference>
<feature type="binding site" evidence="4">
    <location>
        <position position="225"/>
    </location>
    <ligand>
        <name>ATP</name>
        <dbReference type="ChEBI" id="CHEBI:30616"/>
    </ligand>
</feature>
<evidence type="ECO:0000256" key="6">
    <source>
        <dbReference type="SAM" id="Phobius"/>
    </source>
</evidence>
<accession>A0A6B2L067</accession>
<evidence type="ECO:0000313" key="8">
    <source>
        <dbReference type="EMBL" id="NDV30393.1"/>
    </source>
</evidence>
<keyword evidence="1" id="KW-0418">Kinase</keyword>
<feature type="domain" description="Protein kinase" evidence="7">
    <location>
        <begin position="198"/>
        <end position="452"/>
    </location>
</feature>
<keyword evidence="6" id="KW-0472">Membrane</keyword>
<dbReference type="GO" id="GO:0004674">
    <property type="term" value="F:protein serine/threonine kinase activity"/>
    <property type="evidence" value="ECO:0007669"/>
    <property type="project" value="UniProtKB-KW"/>
</dbReference>
<keyword evidence="6" id="KW-1133">Transmembrane helix</keyword>
<organism evidence="8">
    <name type="scientific">Arcella intermedia</name>
    <dbReference type="NCBI Taxonomy" id="1963864"/>
    <lineage>
        <taxon>Eukaryota</taxon>
        <taxon>Amoebozoa</taxon>
        <taxon>Tubulinea</taxon>
        <taxon>Elardia</taxon>
        <taxon>Arcellinida</taxon>
        <taxon>Sphaerothecina</taxon>
        <taxon>Arcellidae</taxon>
        <taxon>Arcella</taxon>
    </lineage>
</organism>
<dbReference type="Pfam" id="PF07714">
    <property type="entry name" value="PK_Tyr_Ser-Thr"/>
    <property type="match status" value="1"/>
</dbReference>
<dbReference type="SUPFAM" id="SSF56112">
    <property type="entry name" value="Protein kinase-like (PK-like)"/>
    <property type="match status" value="1"/>
</dbReference>
<dbReference type="Gene3D" id="1.10.510.10">
    <property type="entry name" value="Transferase(Phosphotransferase) domain 1"/>
    <property type="match status" value="1"/>
</dbReference>
<dbReference type="InterPro" id="IPR008271">
    <property type="entry name" value="Ser/Thr_kinase_AS"/>
</dbReference>
<keyword evidence="1" id="KW-0723">Serine/threonine-protein kinase</keyword>
<dbReference type="InterPro" id="IPR053215">
    <property type="entry name" value="TKL_Ser/Thr_kinase"/>
</dbReference>
<evidence type="ECO:0000256" key="2">
    <source>
        <dbReference type="ARBA" id="ARBA00022741"/>
    </source>
</evidence>
<evidence type="ECO:0000256" key="1">
    <source>
        <dbReference type="ARBA" id="ARBA00022527"/>
    </source>
</evidence>
<dbReference type="InterPro" id="IPR000719">
    <property type="entry name" value="Prot_kinase_dom"/>
</dbReference>
<keyword evidence="1" id="KW-0808">Transferase</keyword>
<reference evidence="8" key="1">
    <citation type="journal article" date="2020" name="J. Eukaryot. Microbiol.">
        <title>De novo Sequencing, Assembly and Annotation of the Transcriptome for the Free-Living Testate Amoeba Arcella intermedia.</title>
        <authorList>
            <person name="Ribeiro G.M."/>
            <person name="Porfirio-Sousa A.L."/>
            <person name="Maurer-Alcala X.X."/>
            <person name="Katz L.A."/>
            <person name="Lahr D.J.G."/>
        </authorList>
    </citation>
    <scope>NUCLEOTIDE SEQUENCE</scope>
</reference>
<dbReference type="InterPro" id="IPR011009">
    <property type="entry name" value="Kinase-like_dom_sf"/>
</dbReference>
<feature type="transmembrane region" description="Helical" evidence="6">
    <location>
        <begin position="27"/>
        <end position="48"/>
    </location>
</feature>
<dbReference type="SMART" id="SM00220">
    <property type="entry name" value="S_TKc"/>
    <property type="match status" value="1"/>
</dbReference>
<keyword evidence="6" id="KW-0812">Transmembrane</keyword>
<dbReference type="Gene3D" id="3.30.200.20">
    <property type="entry name" value="Phosphorylase Kinase, domain 1"/>
    <property type="match status" value="1"/>
</dbReference>
<evidence type="ECO:0000256" key="3">
    <source>
        <dbReference type="ARBA" id="ARBA00022840"/>
    </source>
</evidence>